<evidence type="ECO:0000256" key="1">
    <source>
        <dbReference type="SAM" id="MobiDB-lite"/>
    </source>
</evidence>
<reference evidence="2 3" key="1">
    <citation type="submission" date="2019-08" db="EMBL/GenBank/DDBJ databases">
        <title>Deep-cultivation of Planctomycetes and their phenomic and genomic characterization uncovers novel biology.</title>
        <authorList>
            <person name="Wiegand S."/>
            <person name="Jogler M."/>
            <person name="Boedeker C."/>
            <person name="Pinto D."/>
            <person name="Vollmers J."/>
            <person name="Rivas-Marin E."/>
            <person name="Kohn T."/>
            <person name="Peeters S.H."/>
            <person name="Heuer A."/>
            <person name="Rast P."/>
            <person name="Oberbeckmann S."/>
            <person name="Bunk B."/>
            <person name="Jeske O."/>
            <person name="Meyerdierks A."/>
            <person name="Storesund J.E."/>
            <person name="Kallscheuer N."/>
            <person name="Luecker S."/>
            <person name="Lage O.M."/>
            <person name="Pohl T."/>
            <person name="Merkel B.J."/>
            <person name="Hornburger P."/>
            <person name="Mueller R.-W."/>
            <person name="Bruemmer F."/>
            <person name="Labrenz M."/>
            <person name="Spormann A.M."/>
            <person name="Op den Camp H."/>
            <person name="Overmann J."/>
            <person name="Amann R."/>
            <person name="Jetten M.S.M."/>
            <person name="Mascher T."/>
            <person name="Medema M.H."/>
            <person name="Devos D.P."/>
            <person name="Kaster A.-K."/>
            <person name="Ovreas L."/>
            <person name="Rohde M."/>
            <person name="Galperin M.Y."/>
            <person name="Jogler C."/>
        </authorList>
    </citation>
    <scope>NUCLEOTIDE SEQUENCE [LARGE SCALE GENOMIC DNA]</scope>
    <source>
        <strain evidence="2 3">OJF2</strain>
    </source>
</reference>
<protein>
    <submittedName>
        <fullName evidence="2">Uncharacterized protein</fullName>
    </submittedName>
</protein>
<feature type="compositionally biased region" description="Basic and acidic residues" evidence="1">
    <location>
        <begin position="21"/>
        <end position="30"/>
    </location>
</feature>
<sequence>MEFRSGASAGIRDQLHILPGKRREVGEGARRRGTRSLLRSTRDQTPPCAP</sequence>
<accession>A0A5B9VXX8</accession>
<organism evidence="2 3">
    <name type="scientific">Aquisphaera giovannonii</name>
    <dbReference type="NCBI Taxonomy" id="406548"/>
    <lineage>
        <taxon>Bacteria</taxon>
        <taxon>Pseudomonadati</taxon>
        <taxon>Planctomycetota</taxon>
        <taxon>Planctomycetia</taxon>
        <taxon>Isosphaerales</taxon>
        <taxon>Isosphaeraceae</taxon>
        <taxon>Aquisphaera</taxon>
    </lineage>
</organism>
<keyword evidence="3" id="KW-1185">Reference proteome</keyword>
<gene>
    <name evidence="2" type="ORF">OJF2_16900</name>
</gene>
<evidence type="ECO:0000313" key="2">
    <source>
        <dbReference type="EMBL" id="QEH33193.1"/>
    </source>
</evidence>
<evidence type="ECO:0000313" key="3">
    <source>
        <dbReference type="Proteomes" id="UP000324233"/>
    </source>
</evidence>
<proteinExistence type="predicted"/>
<dbReference type="Proteomes" id="UP000324233">
    <property type="component" value="Chromosome"/>
</dbReference>
<dbReference type="KEGG" id="agv:OJF2_16900"/>
<dbReference type="AlphaFoldDB" id="A0A5B9VXX8"/>
<name>A0A5B9VXX8_9BACT</name>
<feature type="region of interest" description="Disordered" evidence="1">
    <location>
        <begin position="1"/>
        <end position="50"/>
    </location>
</feature>
<dbReference type="EMBL" id="CP042997">
    <property type="protein sequence ID" value="QEH33193.1"/>
    <property type="molecule type" value="Genomic_DNA"/>
</dbReference>